<feature type="domain" description="Partial AB-hydrolase lipase" evidence="9">
    <location>
        <begin position="65"/>
        <end position="124"/>
    </location>
</feature>
<dbReference type="Pfam" id="PF00561">
    <property type="entry name" value="Abhydrolase_1"/>
    <property type="match status" value="1"/>
</dbReference>
<feature type="chain" id="PRO_5026756158" description="Partial AB-hydrolase lipase domain-containing protein" evidence="7">
    <location>
        <begin position="22"/>
        <end position="989"/>
    </location>
</feature>
<evidence type="ECO:0000256" key="4">
    <source>
        <dbReference type="ARBA" id="ARBA00022963"/>
    </source>
</evidence>
<evidence type="ECO:0000256" key="5">
    <source>
        <dbReference type="ARBA" id="ARBA00023098"/>
    </source>
</evidence>
<dbReference type="Gene3D" id="3.40.50.1820">
    <property type="entry name" value="alpha/beta hydrolase"/>
    <property type="match status" value="3"/>
</dbReference>
<keyword evidence="3" id="KW-0378">Hydrolase</keyword>
<comment type="caution">
    <text evidence="11">The sequence shown here is derived from an EMBL/GenBank/DDBJ whole genome shotgun (WGS) entry which is preliminary data.</text>
</comment>
<keyword evidence="4" id="KW-0442">Lipid degradation</keyword>
<accession>A0A6L2PRW2</accession>
<evidence type="ECO:0000256" key="3">
    <source>
        <dbReference type="ARBA" id="ARBA00022801"/>
    </source>
</evidence>
<evidence type="ECO:0000256" key="2">
    <source>
        <dbReference type="ARBA" id="ARBA00022729"/>
    </source>
</evidence>
<evidence type="ECO:0000259" key="9">
    <source>
        <dbReference type="Pfam" id="PF04083"/>
    </source>
</evidence>
<dbReference type="OrthoDB" id="9974421at2759"/>
<keyword evidence="12" id="KW-1185">Reference proteome</keyword>
<feature type="domain" description="Serine aminopeptidase S33" evidence="10">
    <location>
        <begin position="642"/>
        <end position="907"/>
    </location>
</feature>
<dbReference type="InParanoid" id="A0A6L2PRW2"/>
<feature type="domain" description="Partial AB-hydrolase lipase" evidence="9">
    <location>
        <begin position="576"/>
        <end position="635"/>
    </location>
</feature>
<evidence type="ECO:0000256" key="6">
    <source>
        <dbReference type="ARBA" id="ARBA00023180"/>
    </source>
</evidence>
<dbReference type="EMBL" id="BLKM01000460">
    <property type="protein sequence ID" value="GFG33912.1"/>
    <property type="molecule type" value="Genomic_DNA"/>
</dbReference>
<evidence type="ECO:0008006" key="13">
    <source>
        <dbReference type="Google" id="ProtNLM"/>
    </source>
</evidence>
<dbReference type="PANTHER" id="PTHR11005">
    <property type="entry name" value="LYSOSOMAL ACID LIPASE-RELATED"/>
    <property type="match status" value="1"/>
</dbReference>
<dbReference type="InterPro" id="IPR000073">
    <property type="entry name" value="AB_hydrolase_1"/>
</dbReference>
<evidence type="ECO:0000256" key="1">
    <source>
        <dbReference type="ARBA" id="ARBA00010701"/>
    </source>
</evidence>
<keyword evidence="2 7" id="KW-0732">Signal</keyword>
<gene>
    <name evidence="11" type="ORF">Cfor_07156</name>
</gene>
<feature type="signal peptide" evidence="7">
    <location>
        <begin position="1"/>
        <end position="21"/>
    </location>
</feature>
<organism evidence="11 12">
    <name type="scientific">Coptotermes formosanus</name>
    <name type="common">Formosan subterranean termite</name>
    <dbReference type="NCBI Taxonomy" id="36987"/>
    <lineage>
        <taxon>Eukaryota</taxon>
        <taxon>Metazoa</taxon>
        <taxon>Ecdysozoa</taxon>
        <taxon>Arthropoda</taxon>
        <taxon>Hexapoda</taxon>
        <taxon>Insecta</taxon>
        <taxon>Pterygota</taxon>
        <taxon>Neoptera</taxon>
        <taxon>Polyneoptera</taxon>
        <taxon>Dictyoptera</taxon>
        <taxon>Blattodea</taxon>
        <taxon>Blattoidea</taxon>
        <taxon>Termitoidae</taxon>
        <taxon>Rhinotermitidae</taxon>
        <taxon>Coptotermes</taxon>
    </lineage>
</organism>
<proteinExistence type="inferred from homology"/>
<comment type="similarity">
    <text evidence="1">Belongs to the AB hydrolase superfamily. Lipase family.</text>
</comment>
<dbReference type="FunFam" id="3.40.50.1820:FF:000021">
    <property type="entry name" value="Lipase"/>
    <property type="match status" value="2"/>
</dbReference>
<name>A0A6L2PRW2_COPFO</name>
<evidence type="ECO:0000313" key="12">
    <source>
        <dbReference type="Proteomes" id="UP000502823"/>
    </source>
</evidence>
<dbReference type="Proteomes" id="UP000502823">
    <property type="component" value="Unassembled WGS sequence"/>
</dbReference>
<dbReference type="InterPro" id="IPR006693">
    <property type="entry name" value="AB_hydrolase_lipase"/>
</dbReference>
<evidence type="ECO:0000259" key="8">
    <source>
        <dbReference type="Pfam" id="PF00561"/>
    </source>
</evidence>
<evidence type="ECO:0000256" key="7">
    <source>
        <dbReference type="SAM" id="SignalP"/>
    </source>
</evidence>
<dbReference type="InterPro" id="IPR029058">
    <property type="entry name" value="AB_hydrolase_fold"/>
</dbReference>
<protein>
    <recommendedName>
        <fullName evidence="13">Partial AB-hydrolase lipase domain-containing protein</fullName>
    </recommendedName>
</protein>
<feature type="domain" description="AB hydrolase-1" evidence="8">
    <location>
        <begin position="260"/>
        <end position="489"/>
    </location>
</feature>
<dbReference type="Pfam" id="PF04083">
    <property type="entry name" value="Abhydro_lipase"/>
    <property type="match status" value="2"/>
</dbReference>
<dbReference type="Pfam" id="PF12146">
    <property type="entry name" value="Hydrolase_4"/>
    <property type="match status" value="1"/>
</dbReference>
<dbReference type="GO" id="GO:0016787">
    <property type="term" value="F:hydrolase activity"/>
    <property type="evidence" value="ECO:0007669"/>
    <property type="project" value="UniProtKB-KW"/>
</dbReference>
<dbReference type="GO" id="GO:0016042">
    <property type="term" value="P:lipid catabolic process"/>
    <property type="evidence" value="ECO:0007669"/>
    <property type="project" value="UniProtKB-KW"/>
</dbReference>
<evidence type="ECO:0000259" key="10">
    <source>
        <dbReference type="Pfam" id="PF12146"/>
    </source>
</evidence>
<keyword evidence="5" id="KW-0443">Lipid metabolism</keyword>
<keyword evidence="6" id="KW-0325">Glycoprotein</keyword>
<dbReference type="SUPFAM" id="SSF53474">
    <property type="entry name" value="alpha/beta-Hydrolases"/>
    <property type="match status" value="2"/>
</dbReference>
<sequence length="989" mass="111199">MATKQMIVAFCLMAFVLQAQARNVRKEKPKYLGAKTALYEKALSPEAKRDIELKAANPDADLTTPELLVKYGYPAESHTVQTEDGYLLTLHRIPHGKGVATRADRPPVLLQHGLLSSSADWVVDGPGKALAYLVADAGYDVWLGNARGNTYSRKHVSLSPSSGEFWDFSVRSKTFSLPDMVVNSSMHTLDTYGKYTVPTCVFKVRCSEKRGRVRLVYLEERDIAHVDKTQPNTNSLIRVADAFHQLCSPIHFTHSVSSYSWHEMGVKDLPAVIDYIVGKTGSEQIFYAGHSMGTTMFYVLGSERPEYNSKIRAMFSLAPVAFMSHLKSPLWLLSLMGIHEFLPHSELLTLVGQILCNDQAITVDICSNVLFIIAGYDSQQLNKTLLPVILAHAPAGAATKQLLHYGQEVESGKFRQYDYGLIDNLFVYGRFTPPDYDLSKVTAPVALYYSENDWLAAIRDVDELSTKLPKLLGKFLVSLPQFNHLDFLWAIDADTLVYKAVIDQIETKTNLVTVRKYLLNSHSVRGATRFGQVVMRTVTLTTVLILGVVSARGNKMATPYNPDVDLTTVSITARPQLIRKYGYPSEAHTINTDDGYLLTMHRIPHGRKSAYNSSKIPVFLQHGLLGSSASWLTSGPAKSLPYLLADIGYDVWLGNARGNTYARSHVSLAVDDPKFWDFSFHEMGVYDLPAEIDWILNFTGHKKLYYIGHSMGTTMSYVMASMRPEYNDKVQFMVSLAPVAFMANVKSPVRLLVPFVKDLQFIAQYLGKGEFLPHDKVIQWLGKYGCELVTTEEKICEDSMFVISGFDEKQFNMTLLPVILGHAPAGSSTKTIIHYAQEIKSGKFQQYDSGCSGFEKGSTDAECDRATEIQQYDLSKITVPIDLHYADNDWLASPADVQELYGKLKGKVQLIRVPFAEFNHIDFLWAKDVYKLVYENVINSLEKHELKVFKELTYVIQTDRIRRIRKFKNTLCQKDTAYFGLNVKRNKEA</sequence>
<dbReference type="InterPro" id="IPR022742">
    <property type="entry name" value="Hydrolase_4"/>
</dbReference>
<evidence type="ECO:0000313" key="11">
    <source>
        <dbReference type="EMBL" id="GFG33912.1"/>
    </source>
</evidence>
<dbReference type="AlphaFoldDB" id="A0A6L2PRW2"/>
<reference evidence="12" key="1">
    <citation type="submission" date="2020-01" db="EMBL/GenBank/DDBJ databases">
        <title>Draft genome sequence of the Termite Coptotermes fromosanus.</title>
        <authorList>
            <person name="Itakura S."/>
            <person name="Yosikawa Y."/>
            <person name="Umezawa K."/>
        </authorList>
    </citation>
    <scope>NUCLEOTIDE SEQUENCE [LARGE SCALE GENOMIC DNA]</scope>
</reference>